<reference evidence="2 3" key="1">
    <citation type="journal article" date="2020" name="ISME J.">
        <title>Comparative genomics reveals insights into cyanobacterial evolution and habitat adaptation.</title>
        <authorList>
            <person name="Chen M.Y."/>
            <person name="Teng W.K."/>
            <person name="Zhao L."/>
            <person name="Hu C.X."/>
            <person name="Zhou Y.K."/>
            <person name="Han B.P."/>
            <person name="Song L.R."/>
            <person name="Shu W.S."/>
        </authorList>
    </citation>
    <scope>NUCLEOTIDE SEQUENCE [LARGE SCALE GENOMIC DNA]</scope>
    <source>
        <strain evidence="2 3">FACHB-248</strain>
    </source>
</reference>
<dbReference type="Gene3D" id="3.90.550.10">
    <property type="entry name" value="Spore Coat Polysaccharide Biosynthesis Protein SpsA, Chain A"/>
    <property type="match status" value="1"/>
</dbReference>
<keyword evidence="3" id="KW-1185">Reference proteome</keyword>
<dbReference type="PANTHER" id="PTHR22916:SF3">
    <property type="entry name" value="UDP-GLCNAC:BETAGAL BETA-1,3-N-ACETYLGLUCOSAMINYLTRANSFERASE-LIKE PROTEIN 1"/>
    <property type="match status" value="1"/>
</dbReference>
<accession>A0ABR8GP65</accession>
<dbReference type="InterPro" id="IPR001173">
    <property type="entry name" value="Glyco_trans_2-like"/>
</dbReference>
<evidence type="ECO:0000313" key="2">
    <source>
        <dbReference type="EMBL" id="MBD2605133.1"/>
    </source>
</evidence>
<dbReference type="InterPro" id="IPR029044">
    <property type="entry name" value="Nucleotide-diphossugar_trans"/>
</dbReference>
<dbReference type="EMBL" id="JACJTA010000019">
    <property type="protein sequence ID" value="MBD2605133.1"/>
    <property type="molecule type" value="Genomic_DNA"/>
</dbReference>
<name>A0ABR8GP65_9CYAN</name>
<proteinExistence type="predicted"/>
<sequence>MFVNKMKANLPFVSVIIPAYNAEAFIGQTLESVLSQTYENIEVLVVDDGSRDRTAEIVASFAQKDSRVILLKQQNAGVAAARNLAIEKSRGEYIAPLDADDIWYPSKLDKQVQCILEGGSSVGLVYAWSLFIDEDDVIIGQYAPYDYLNIHSVQGEVYPAMLFKNFIGNASAPLIRRSCFDKIGGYNCELKQQNAQGCEDWDIYLKIAESYQFRVVPEFLIGYRQVSVSMSNSCKTMAKSYNLVMADFQKRHPEIPSYIYTWSASAFYVYLSWKSRACGDYLTTLGWIYNAVKLDYSPLLLRPIYQCIIECILKITFKPITSLIWSDHHCWLQFLEKFQIVRKVSVNPNITVTEIQRQMYKPYQYPTKPYARIMGQRWLQVLQLCQTIYD</sequence>
<feature type="domain" description="Glycosyltransferase 2-like" evidence="1">
    <location>
        <begin position="14"/>
        <end position="126"/>
    </location>
</feature>
<organism evidence="2 3">
    <name type="scientific">Scytonema hofmannii FACHB-248</name>
    <dbReference type="NCBI Taxonomy" id="1842502"/>
    <lineage>
        <taxon>Bacteria</taxon>
        <taxon>Bacillati</taxon>
        <taxon>Cyanobacteriota</taxon>
        <taxon>Cyanophyceae</taxon>
        <taxon>Nostocales</taxon>
        <taxon>Scytonemataceae</taxon>
        <taxon>Scytonema</taxon>
    </lineage>
</organism>
<dbReference type="PANTHER" id="PTHR22916">
    <property type="entry name" value="GLYCOSYLTRANSFERASE"/>
    <property type="match status" value="1"/>
</dbReference>
<dbReference type="Proteomes" id="UP000660380">
    <property type="component" value="Unassembled WGS sequence"/>
</dbReference>
<gene>
    <name evidence="2" type="ORF">H6G81_11470</name>
</gene>
<evidence type="ECO:0000313" key="3">
    <source>
        <dbReference type="Proteomes" id="UP000660380"/>
    </source>
</evidence>
<dbReference type="Pfam" id="PF00535">
    <property type="entry name" value="Glycos_transf_2"/>
    <property type="match status" value="1"/>
</dbReference>
<evidence type="ECO:0000259" key="1">
    <source>
        <dbReference type="Pfam" id="PF00535"/>
    </source>
</evidence>
<dbReference type="SUPFAM" id="SSF53448">
    <property type="entry name" value="Nucleotide-diphospho-sugar transferases"/>
    <property type="match status" value="1"/>
</dbReference>
<dbReference type="CDD" id="cd00761">
    <property type="entry name" value="Glyco_tranf_GTA_type"/>
    <property type="match status" value="1"/>
</dbReference>
<comment type="caution">
    <text evidence="2">The sequence shown here is derived from an EMBL/GenBank/DDBJ whole genome shotgun (WGS) entry which is preliminary data.</text>
</comment>
<protein>
    <submittedName>
        <fullName evidence="2">Glycosyltransferase family 2 protein</fullName>
    </submittedName>
</protein>